<evidence type="ECO:0000256" key="2">
    <source>
        <dbReference type="ARBA" id="ARBA00023125"/>
    </source>
</evidence>
<protein>
    <submittedName>
        <fullName evidence="7">Integrase</fullName>
    </submittedName>
</protein>
<proteinExistence type="predicted"/>
<dbReference type="InterPro" id="IPR002104">
    <property type="entry name" value="Integrase_catalytic"/>
</dbReference>
<dbReference type="InterPro" id="IPR010998">
    <property type="entry name" value="Integrase_recombinase_N"/>
</dbReference>
<evidence type="ECO:0000313" key="8">
    <source>
        <dbReference type="Proteomes" id="UP000295294"/>
    </source>
</evidence>
<feature type="domain" description="Core-binding (CB)" evidence="6">
    <location>
        <begin position="18"/>
        <end position="109"/>
    </location>
</feature>
<dbReference type="OrthoDB" id="8912821at2"/>
<geneLocation type="plasmid" evidence="7">
    <name>unnamed4</name>
</geneLocation>
<evidence type="ECO:0000259" key="6">
    <source>
        <dbReference type="PROSITE" id="PS51900"/>
    </source>
</evidence>
<dbReference type="Gene3D" id="1.10.443.10">
    <property type="entry name" value="Intergrase catalytic core"/>
    <property type="match status" value="1"/>
</dbReference>
<keyword evidence="7" id="KW-0614">Plasmid</keyword>
<dbReference type="SUPFAM" id="SSF56349">
    <property type="entry name" value="DNA breaking-rejoining enzymes"/>
    <property type="match status" value="1"/>
</dbReference>
<evidence type="ECO:0000259" key="5">
    <source>
        <dbReference type="PROSITE" id="PS51898"/>
    </source>
</evidence>
<dbReference type="GO" id="GO:0006310">
    <property type="term" value="P:DNA recombination"/>
    <property type="evidence" value="ECO:0007669"/>
    <property type="project" value="UniProtKB-KW"/>
</dbReference>
<evidence type="ECO:0000256" key="3">
    <source>
        <dbReference type="ARBA" id="ARBA00023172"/>
    </source>
</evidence>
<evidence type="ECO:0000313" key="7">
    <source>
        <dbReference type="EMBL" id="QBY56232.1"/>
    </source>
</evidence>
<dbReference type="RefSeq" id="WP_135707395.1">
    <property type="nucleotide sequence ID" value="NZ_CP038639.1"/>
</dbReference>
<organism evidence="7 8">
    <name type="scientific">Cupriavidus oxalaticus</name>
    <dbReference type="NCBI Taxonomy" id="96344"/>
    <lineage>
        <taxon>Bacteria</taxon>
        <taxon>Pseudomonadati</taxon>
        <taxon>Pseudomonadota</taxon>
        <taxon>Betaproteobacteria</taxon>
        <taxon>Burkholderiales</taxon>
        <taxon>Burkholderiaceae</taxon>
        <taxon>Cupriavidus</taxon>
    </lineage>
</organism>
<keyword evidence="2 4" id="KW-0238">DNA-binding</keyword>
<dbReference type="InterPro" id="IPR044068">
    <property type="entry name" value="CB"/>
</dbReference>
<keyword evidence="3" id="KW-0233">DNA recombination</keyword>
<dbReference type="AlphaFoldDB" id="A0A4V1BZR4"/>
<dbReference type="InterPro" id="IPR050090">
    <property type="entry name" value="Tyrosine_recombinase_XerCD"/>
</dbReference>
<dbReference type="InterPro" id="IPR011010">
    <property type="entry name" value="DNA_brk_join_enz"/>
</dbReference>
<evidence type="ECO:0000256" key="1">
    <source>
        <dbReference type="ARBA" id="ARBA00022908"/>
    </source>
</evidence>
<reference evidence="7 8" key="1">
    <citation type="submission" date="2019-03" db="EMBL/GenBank/DDBJ databases">
        <title>Efficiently degradation of phenoxyalkanoic acid herbicides by Cupriavidus oxalaticus strain X32.</title>
        <authorList>
            <person name="Sheng X."/>
        </authorList>
    </citation>
    <scope>NUCLEOTIDE SEQUENCE [LARGE SCALE GENOMIC DNA]</scope>
    <source>
        <strain evidence="7 8">X32</strain>
        <plasmid evidence="7 8">unnamed4</plasmid>
    </source>
</reference>
<dbReference type="Pfam" id="PF00589">
    <property type="entry name" value="Phage_integrase"/>
    <property type="match status" value="1"/>
</dbReference>
<dbReference type="InterPro" id="IPR013762">
    <property type="entry name" value="Integrase-like_cat_sf"/>
</dbReference>
<keyword evidence="1" id="KW-0229">DNA integration</keyword>
<accession>A0A4V1BZR4</accession>
<dbReference type="Gene3D" id="1.10.150.130">
    <property type="match status" value="1"/>
</dbReference>
<dbReference type="PANTHER" id="PTHR30349:SF90">
    <property type="entry name" value="TYROSINE RECOMBINASE XERD"/>
    <property type="match status" value="1"/>
</dbReference>
<dbReference type="PANTHER" id="PTHR30349">
    <property type="entry name" value="PHAGE INTEGRASE-RELATED"/>
    <property type="match status" value="1"/>
</dbReference>
<dbReference type="GO" id="GO:0003677">
    <property type="term" value="F:DNA binding"/>
    <property type="evidence" value="ECO:0007669"/>
    <property type="project" value="UniProtKB-UniRule"/>
</dbReference>
<dbReference type="PROSITE" id="PS51898">
    <property type="entry name" value="TYR_RECOMBINASE"/>
    <property type="match status" value="1"/>
</dbReference>
<feature type="domain" description="Tyr recombinase" evidence="5">
    <location>
        <begin position="221"/>
        <end position="403"/>
    </location>
</feature>
<dbReference type="KEGG" id="cox:E0W60_34855"/>
<dbReference type="Proteomes" id="UP000295294">
    <property type="component" value="Plasmid unnamed4"/>
</dbReference>
<evidence type="ECO:0000256" key="4">
    <source>
        <dbReference type="PROSITE-ProRule" id="PRU01248"/>
    </source>
</evidence>
<dbReference type="GO" id="GO:0015074">
    <property type="term" value="P:DNA integration"/>
    <property type="evidence" value="ECO:0007669"/>
    <property type="project" value="UniProtKB-KW"/>
</dbReference>
<sequence>MDTLPSLHAAPASWLRDSVLAPYIGGYCQYLVRRGYADHTVRMYLYCVAHFARWIRRRRIAACDLTDDVVRRFITEHLPRCTCPPPVRRHGRTVRAALRHLLIALDEAGLLRKSQVFTAIDDELRRFDDYMNRARGLARSTRMQRLSILRSFLQQSHGAGSPTQGELRRFIGRQLRRLCPGSAQVVAGTLRAYLRYRATLRDAVAHLLPVIASPANRRLAVLPQTLSQQEVLQLLDAFPQGLPSRHRAYAMVRCLVDLGLRAGEVVTIDLDDIDWEAGTLRIAKNKSRRVDVLPLPQTTGQAIATYLQVERPPTASRRVFVRHVAPVDAPIGPEVLRKIVREAYRRGGLPYTRVHILRHTLASRMLASGSTLKEVADVLRHRELDTSMIYTKVDMVHLSAVAMPWPGGVR</sequence>
<dbReference type="PROSITE" id="PS51900">
    <property type="entry name" value="CB"/>
    <property type="match status" value="1"/>
</dbReference>
<dbReference type="EMBL" id="CP038639">
    <property type="protein sequence ID" value="QBY56232.1"/>
    <property type="molecule type" value="Genomic_DNA"/>
</dbReference>
<name>A0A4V1BZR4_9BURK</name>
<dbReference type="SUPFAM" id="SSF47823">
    <property type="entry name" value="lambda integrase-like, N-terminal domain"/>
    <property type="match status" value="1"/>
</dbReference>
<gene>
    <name evidence="7" type="ORF">E0W60_34855</name>
</gene>